<sequence length="201" mass="22297">MANKLGLLQRLSAGVSRLLNAKELVGFDANGNKYYRWPAKNSYGDPVEKRMVQTPDRRYDPELVPPEWSQWLKMTRLEPPSEEEIAGMTARRLNIKRKAAALEAAEAQRRFQAETLGEAAQPAEGPNQDRFLQQLTGRGYAQEEGGSRSATEQQGQGQRQRQTQNPNGASQASRPSAGDEPRQASGGGSKDFQADTWAPKR</sequence>
<dbReference type="InterPro" id="IPR007763">
    <property type="entry name" value="NDUFA12"/>
</dbReference>
<dbReference type="PANTHER" id="PTHR32470">
    <property type="entry name" value="ADH DEHYDROGENASE [UBIQUINONE] 1 ALPHA SUBCOMPLEX ASSEMBLY FACTOR 2"/>
    <property type="match status" value="1"/>
</dbReference>
<feature type="compositionally biased region" description="Low complexity" evidence="2">
    <location>
        <begin position="153"/>
        <end position="164"/>
    </location>
</feature>
<comment type="similarity">
    <text evidence="1">Belongs to the complex I NDUFA12 subunit family.</text>
</comment>
<evidence type="ECO:0000256" key="2">
    <source>
        <dbReference type="SAM" id="MobiDB-lite"/>
    </source>
</evidence>
<gene>
    <name evidence="3" type="ORF">CVIRNUC_006727</name>
</gene>
<dbReference type="GO" id="GO:0045271">
    <property type="term" value="C:respiratory chain complex I"/>
    <property type="evidence" value="ECO:0007669"/>
    <property type="project" value="InterPro"/>
</dbReference>
<dbReference type="AlphaFoldDB" id="A0AAV1I843"/>
<evidence type="ECO:0008006" key="5">
    <source>
        <dbReference type="Google" id="ProtNLM"/>
    </source>
</evidence>
<comment type="caution">
    <text evidence="3">The sequence shown here is derived from an EMBL/GenBank/DDBJ whole genome shotgun (WGS) entry which is preliminary data.</text>
</comment>
<accession>A0AAV1I843</accession>
<reference evidence="3 4" key="1">
    <citation type="submission" date="2023-10" db="EMBL/GenBank/DDBJ databases">
        <authorList>
            <person name="Maclean D."/>
            <person name="Macfadyen A."/>
        </authorList>
    </citation>
    <scope>NUCLEOTIDE SEQUENCE [LARGE SCALE GENOMIC DNA]</scope>
</reference>
<keyword evidence="4" id="KW-1185">Reference proteome</keyword>
<organism evidence="3 4">
    <name type="scientific">Coccomyxa viridis</name>
    <dbReference type="NCBI Taxonomy" id="1274662"/>
    <lineage>
        <taxon>Eukaryota</taxon>
        <taxon>Viridiplantae</taxon>
        <taxon>Chlorophyta</taxon>
        <taxon>core chlorophytes</taxon>
        <taxon>Trebouxiophyceae</taxon>
        <taxon>Trebouxiophyceae incertae sedis</taxon>
        <taxon>Coccomyxaceae</taxon>
        <taxon>Coccomyxa</taxon>
    </lineage>
</organism>
<dbReference type="Pfam" id="PF05071">
    <property type="entry name" value="NDUFA12"/>
    <property type="match status" value="1"/>
</dbReference>
<dbReference type="EMBL" id="CAUYUE010000008">
    <property type="protein sequence ID" value="CAK0783528.1"/>
    <property type="molecule type" value="Genomic_DNA"/>
</dbReference>
<proteinExistence type="inferred from homology"/>
<dbReference type="GO" id="GO:0005739">
    <property type="term" value="C:mitochondrion"/>
    <property type="evidence" value="ECO:0007669"/>
    <property type="project" value="TreeGrafter"/>
</dbReference>
<dbReference type="GO" id="GO:0032981">
    <property type="term" value="P:mitochondrial respiratory chain complex I assembly"/>
    <property type="evidence" value="ECO:0007669"/>
    <property type="project" value="TreeGrafter"/>
</dbReference>
<evidence type="ECO:0000256" key="1">
    <source>
        <dbReference type="ARBA" id="ARBA00007355"/>
    </source>
</evidence>
<name>A0AAV1I843_9CHLO</name>
<dbReference type="InterPro" id="IPR052618">
    <property type="entry name" value="ComplexI_NDUFA12"/>
</dbReference>
<dbReference type="Proteomes" id="UP001314263">
    <property type="component" value="Unassembled WGS sequence"/>
</dbReference>
<evidence type="ECO:0000313" key="4">
    <source>
        <dbReference type="Proteomes" id="UP001314263"/>
    </source>
</evidence>
<dbReference type="PANTHER" id="PTHR32470:SF2">
    <property type="entry name" value="NADH DEHYDROGENASE [UBIQUINONE] 1 ALPHA SUBCOMPLEX ASSEMBLY FACTOR 2"/>
    <property type="match status" value="1"/>
</dbReference>
<evidence type="ECO:0000313" key="3">
    <source>
        <dbReference type="EMBL" id="CAK0783528.1"/>
    </source>
</evidence>
<feature type="region of interest" description="Disordered" evidence="2">
    <location>
        <begin position="133"/>
        <end position="201"/>
    </location>
</feature>
<feature type="compositionally biased region" description="Polar residues" evidence="2">
    <location>
        <begin position="165"/>
        <end position="174"/>
    </location>
</feature>
<protein>
    <recommendedName>
        <fullName evidence="5">NADH dehydrogenase [ubiquinone] 1 alpha subcomplex subunit 12</fullName>
    </recommendedName>
</protein>